<evidence type="ECO:0000313" key="2">
    <source>
        <dbReference type="Proteomes" id="UP000812270"/>
    </source>
</evidence>
<dbReference type="Proteomes" id="UP000812270">
    <property type="component" value="Unassembled WGS sequence"/>
</dbReference>
<protein>
    <submittedName>
        <fullName evidence="1">Uncharacterized protein</fullName>
    </submittedName>
</protein>
<dbReference type="RefSeq" id="WP_217792865.1">
    <property type="nucleotide sequence ID" value="NZ_JAHSPG010000014.1"/>
</dbReference>
<keyword evidence="2" id="KW-1185">Reference proteome</keyword>
<name>A0A9E2SEB6_9BACT</name>
<evidence type="ECO:0000313" key="1">
    <source>
        <dbReference type="EMBL" id="MBV4359030.1"/>
    </source>
</evidence>
<dbReference type="AlphaFoldDB" id="A0A9E2SEB6"/>
<reference evidence="1" key="1">
    <citation type="submission" date="2021-06" db="EMBL/GenBank/DDBJ databases">
        <authorList>
            <person name="Huq M.A."/>
        </authorList>
    </citation>
    <scope>NUCLEOTIDE SEQUENCE</scope>
    <source>
        <strain evidence="1">MAH-26</strain>
    </source>
</reference>
<gene>
    <name evidence="1" type="ORF">KTO63_17815</name>
</gene>
<organism evidence="1 2">
    <name type="scientific">Pinibacter aurantiacus</name>
    <dbReference type="NCBI Taxonomy" id="2851599"/>
    <lineage>
        <taxon>Bacteria</taxon>
        <taxon>Pseudomonadati</taxon>
        <taxon>Bacteroidota</taxon>
        <taxon>Chitinophagia</taxon>
        <taxon>Chitinophagales</taxon>
        <taxon>Chitinophagaceae</taxon>
        <taxon>Pinibacter</taxon>
    </lineage>
</organism>
<proteinExistence type="predicted"/>
<dbReference type="EMBL" id="JAHSPG010000014">
    <property type="protein sequence ID" value="MBV4359030.1"/>
    <property type="molecule type" value="Genomic_DNA"/>
</dbReference>
<sequence>MFGKTGKDSRLIIACFNENVKINLSLFIQEGCTDCILLDLYKLFLGFRQLAFSPTAIQQIYCLEQEQSQDYSNIKRENCRFIRARKAIFSSV</sequence>
<accession>A0A9E2SEB6</accession>
<comment type="caution">
    <text evidence="1">The sequence shown here is derived from an EMBL/GenBank/DDBJ whole genome shotgun (WGS) entry which is preliminary data.</text>
</comment>